<sequence>MCGKSRIRMTKGGIVFHFCVLTVQLRWIFGSGLRDISPSLTSSRSPAGLAQSWPLADQLAKTRGFPSESSTTVLPLLACYL</sequence>
<organism evidence="2 3">
    <name type="scientific">Neohortaea acidophila</name>
    <dbReference type="NCBI Taxonomy" id="245834"/>
    <lineage>
        <taxon>Eukaryota</taxon>
        <taxon>Fungi</taxon>
        <taxon>Dikarya</taxon>
        <taxon>Ascomycota</taxon>
        <taxon>Pezizomycotina</taxon>
        <taxon>Dothideomycetes</taxon>
        <taxon>Dothideomycetidae</taxon>
        <taxon>Mycosphaerellales</taxon>
        <taxon>Teratosphaeriaceae</taxon>
        <taxon>Neohortaea</taxon>
    </lineage>
</organism>
<keyword evidence="1" id="KW-1133">Transmembrane helix</keyword>
<dbReference type="EMBL" id="MU001636">
    <property type="protein sequence ID" value="KAF2482272.1"/>
    <property type="molecule type" value="Genomic_DNA"/>
</dbReference>
<feature type="transmembrane region" description="Helical" evidence="1">
    <location>
        <begin position="12"/>
        <end position="29"/>
    </location>
</feature>
<evidence type="ECO:0000256" key="1">
    <source>
        <dbReference type="SAM" id="Phobius"/>
    </source>
</evidence>
<reference evidence="2" key="1">
    <citation type="journal article" date="2020" name="Stud. Mycol.">
        <title>101 Dothideomycetes genomes: a test case for predicting lifestyles and emergence of pathogens.</title>
        <authorList>
            <person name="Haridas S."/>
            <person name="Albert R."/>
            <person name="Binder M."/>
            <person name="Bloem J."/>
            <person name="Labutti K."/>
            <person name="Salamov A."/>
            <person name="Andreopoulos B."/>
            <person name="Baker S."/>
            <person name="Barry K."/>
            <person name="Bills G."/>
            <person name="Bluhm B."/>
            <person name="Cannon C."/>
            <person name="Castanera R."/>
            <person name="Culley D."/>
            <person name="Daum C."/>
            <person name="Ezra D."/>
            <person name="Gonzalez J."/>
            <person name="Henrissat B."/>
            <person name="Kuo A."/>
            <person name="Liang C."/>
            <person name="Lipzen A."/>
            <person name="Lutzoni F."/>
            <person name="Magnuson J."/>
            <person name="Mondo S."/>
            <person name="Nolan M."/>
            <person name="Ohm R."/>
            <person name="Pangilinan J."/>
            <person name="Park H.-J."/>
            <person name="Ramirez L."/>
            <person name="Alfaro M."/>
            <person name="Sun H."/>
            <person name="Tritt A."/>
            <person name="Yoshinaga Y."/>
            <person name="Zwiers L.-H."/>
            <person name="Turgeon B."/>
            <person name="Goodwin S."/>
            <person name="Spatafora J."/>
            <person name="Crous P."/>
            <person name="Grigoriev I."/>
        </authorList>
    </citation>
    <scope>NUCLEOTIDE SEQUENCE</scope>
    <source>
        <strain evidence="2">CBS 113389</strain>
    </source>
</reference>
<protein>
    <submittedName>
        <fullName evidence="2">Uncharacterized protein</fullName>
    </submittedName>
</protein>
<dbReference type="GeneID" id="54474716"/>
<evidence type="ECO:0000313" key="3">
    <source>
        <dbReference type="Proteomes" id="UP000799767"/>
    </source>
</evidence>
<gene>
    <name evidence="2" type="ORF">BDY17DRAFT_298242</name>
</gene>
<accession>A0A6A6PQI9</accession>
<keyword evidence="1" id="KW-0812">Transmembrane</keyword>
<dbReference type="Proteomes" id="UP000799767">
    <property type="component" value="Unassembled WGS sequence"/>
</dbReference>
<dbReference type="AlphaFoldDB" id="A0A6A6PQI9"/>
<dbReference type="RefSeq" id="XP_033588842.1">
    <property type="nucleotide sequence ID" value="XM_033733714.1"/>
</dbReference>
<name>A0A6A6PQI9_9PEZI</name>
<evidence type="ECO:0000313" key="2">
    <source>
        <dbReference type="EMBL" id="KAF2482272.1"/>
    </source>
</evidence>
<keyword evidence="1" id="KW-0472">Membrane</keyword>
<proteinExistence type="predicted"/>
<keyword evidence="3" id="KW-1185">Reference proteome</keyword>